<feature type="non-terminal residue" evidence="2">
    <location>
        <position position="1"/>
    </location>
</feature>
<sequence length="94" mass="10342">ANVPVVIDAELTRDLKRLSRQHGTTLFMTVLTAWAAVLSRLSGQDDIVIGVPSANRGRREIEELIGFFVNTLALRLDLSGAPSVAELLDRTRRT</sequence>
<proteinExistence type="predicted"/>
<name>A0ABT7KS74_9HYPH</name>
<dbReference type="EMBL" id="JARFYN010000252">
    <property type="protein sequence ID" value="MDL2411020.1"/>
    <property type="molecule type" value="Genomic_DNA"/>
</dbReference>
<protein>
    <submittedName>
        <fullName evidence="2">Condensation domain-containing protein</fullName>
    </submittedName>
</protein>
<evidence type="ECO:0000313" key="3">
    <source>
        <dbReference type="Proteomes" id="UP001172630"/>
    </source>
</evidence>
<feature type="domain" description="Condensation" evidence="1">
    <location>
        <begin position="7"/>
        <end position="93"/>
    </location>
</feature>
<feature type="non-terminal residue" evidence="2">
    <location>
        <position position="94"/>
    </location>
</feature>
<evidence type="ECO:0000259" key="1">
    <source>
        <dbReference type="Pfam" id="PF00668"/>
    </source>
</evidence>
<dbReference type="Pfam" id="PF00668">
    <property type="entry name" value="Condensation"/>
    <property type="match status" value="1"/>
</dbReference>
<organism evidence="2 3">
    <name type="scientific">Rhizobium calliandrae</name>
    <dbReference type="NCBI Taxonomy" id="1312182"/>
    <lineage>
        <taxon>Bacteria</taxon>
        <taxon>Pseudomonadati</taxon>
        <taxon>Pseudomonadota</taxon>
        <taxon>Alphaproteobacteria</taxon>
        <taxon>Hyphomicrobiales</taxon>
        <taxon>Rhizobiaceae</taxon>
        <taxon>Rhizobium/Agrobacterium group</taxon>
        <taxon>Rhizobium</taxon>
    </lineage>
</organism>
<dbReference type="PANTHER" id="PTHR45527">
    <property type="entry name" value="NONRIBOSOMAL PEPTIDE SYNTHETASE"/>
    <property type="match status" value="1"/>
</dbReference>
<accession>A0ABT7KS74</accession>
<gene>
    <name evidence="2" type="ORF">PY650_37000</name>
</gene>
<evidence type="ECO:0000313" key="2">
    <source>
        <dbReference type="EMBL" id="MDL2411020.1"/>
    </source>
</evidence>
<dbReference type="InterPro" id="IPR001242">
    <property type="entry name" value="Condensation_dom"/>
</dbReference>
<dbReference type="Proteomes" id="UP001172630">
    <property type="component" value="Unassembled WGS sequence"/>
</dbReference>
<dbReference type="Gene3D" id="3.30.559.30">
    <property type="entry name" value="Nonribosomal peptide synthetase, condensation domain"/>
    <property type="match status" value="1"/>
</dbReference>
<dbReference type="SUPFAM" id="SSF52777">
    <property type="entry name" value="CoA-dependent acyltransferases"/>
    <property type="match status" value="1"/>
</dbReference>
<keyword evidence="3" id="KW-1185">Reference proteome</keyword>
<reference evidence="2" key="1">
    <citation type="submission" date="2023-06" db="EMBL/GenBank/DDBJ databases">
        <title>Phylogenetic Diversity of Rhizobium strains.</title>
        <authorList>
            <person name="Moura F.T."/>
            <person name="Helene L.C.F."/>
            <person name="Hungria M."/>
        </authorList>
    </citation>
    <scope>NUCLEOTIDE SEQUENCE</scope>
    <source>
        <strain evidence="2">CCGE524</strain>
    </source>
</reference>
<dbReference type="PANTHER" id="PTHR45527:SF1">
    <property type="entry name" value="FATTY ACID SYNTHASE"/>
    <property type="match status" value="1"/>
</dbReference>
<comment type="caution">
    <text evidence="2">The sequence shown here is derived from an EMBL/GenBank/DDBJ whole genome shotgun (WGS) entry which is preliminary data.</text>
</comment>
<dbReference type="RefSeq" id="WP_285885072.1">
    <property type="nucleotide sequence ID" value="NZ_JARFYN010000252.1"/>
</dbReference>